<name>H0HWQ1_9HYPH</name>
<keyword evidence="2" id="KW-1185">Reference proteome</keyword>
<accession>H0HWQ1</accession>
<dbReference type="OrthoDB" id="8114307at2"/>
<evidence type="ECO:0000313" key="2">
    <source>
        <dbReference type="Proteomes" id="UP000003250"/>
    </source>
</evidence>
<gene>
    <name evidence="1" type="ORF">MAXJ12_23082</name>
</gene>
<dbReference type="AlphaFoldDB" id="H0HWQ1"/>
<dbReference type="Gene3D" id="3.40.50.1010">
    <property type="entry name" value="5'-nuclease"/>
    <property type="match status" value="1"/>
</dbReference>
<reference evidence="1 2" key="1">
    <citation type="journal article" date="2012" name="J. Bacteriol.">
        <title>Draft Genome Sequence of Mesorhizobium alhagi CCNWXJ12-2T, a Novel Salt-Resistant Species Isolated from the Desert of Northwestern China.</title>
        <authorList>
            <person name="Zhou M."/>
            <person name="Chen W."/>
            <person name="Chen H."/>
            <person name="Wei G."/>
        </authorList>
    </citation>
    <scope>NUCLEOTIDE SEQUENCE [LARGE SCALE GENOMIC DNA]</scope>
    <source>
        <strain evidence="1 2">CCNWXJ12-2</strain>
    </source>
</reference>
<dbReference type="PATRIC" id="fig|1107882.3.peg.4502"/>
<proteinExistence type="predicted"/>
<organism evidence="1 2">
    <name type="scientific">Mesorhizobium alhagi CCNWXJ12-2</name>
    <dbReference type="NCBI Taxonomy" id="1107882"/>
    <lineage>
        <taxon>Bacteria</taxon>
        <taxon>Pseudomonadati</taxon>
        <taxon>Pseudomonadota</taxon>
        <taxon>Alphaproteobacteria</taxon>
        <taxon>Hyphomicrobiales</taxon>
        <taxon>Phyllobacteriaceae</taxon>
        <taxon>Allomesorhizobium</taxon>
    </lineage>
</organism>
<sequence>MAAYLLGSQAVLDIAKNLNLPAEKWLRAAGERRIIEDDLCISSVVPMTVMHTIDSWIHEARRQRSGSLAALGAMKRNAERFLGAFMQNDRIIPMDHKIAERWGDLLDMDIVYADEDGATYGVGSAEKVELATASVGRDGRPFIYVDRLQAAHTLVPNLVVECPFEFAASLEADK</sequence>
<protein>
    <submittedName>
        <fullName evidence="1">Uncharacterized protein</fullName>
    </submittedName>
</protein>
<dbReference type="Proteomes" id="UP000003250">
    <property type="component" value="Unassembled WGS sequence"/>
</dbReference>
<dbReference type="EMBL" id="AHAM01000187">
    <property type="protein sequence ID" value="EHK54850.1"/>
    <property type="molecule type" value="Genomic_DNA"/>
</dbReference>
<dbReference type="RefSeq" id="WP_008838208.1">
    <property type="nucleotide sequence ID" value="NZ_AHAM01000187.1"/>
</dbReference>
<evidence type="ECO:0000313" key="1">
    <source>
        <dbReference type="EMBL" id="EHK54850.1"/>
    </source>
</evidence>